<dbReference type="Pfam" id="PF12887">
    <property type="entry name" value="SICA_alpha"/>
    <property type="match status" value="3"/>
</dbReference>
<feature type="compositionally biased region" description="Basic and acidic residues" evidence="1">
    <location>
        <begin position="380"/>
        <end position="389"/>
    </location>
</feature>
<feature type="compositionally biased region" description="Basic and acidic residues" evidence="1">
    <location>
        <begin position="514"/>
        <end position="529"/>
    </location>
</feature>
<feature type="domain" description="Schizont-infected cell agglutination extracellular alpha" evidence="4">
    <location>
        <begin position="527"/>
        <end position="700"/>
    </location>
</feature>
<feature type="region of interest" description="Disordered" evidence="1">
    <location>
        <begin position="173"/>
        <end position="206"/>
    </location>
</feature>
<dbReference type="InterPro" id="IPR024288">
    <property type="entry name" value="SICA_C"/>
</dbReference>
<feature type="compositionally biased region" description="Basic and acidic residues" evidence="1">
    <location>
        <begin position="728"/>
        <end position="737"/>
    </location>
</feature>
<feature type="region of interest" description="Disordered" evidence="1">
    <location>
        <begin position="1076"/>
        <end position="1100"/>
    </location>
</feature>
<evidence type="ECO:0000313" key="5">
    <source>
        <dbReference type="EMBL" id="ANQ07706.1"/>
    </source>
</evidence>
<dbReference type="Proteomes" id="UP000092716">
    <property type="component" value="Chromosome 8"/>
</dbReference>
<keyword evidence="2" id="KW-0472">Membrane</keyword>
<feature type="region of interest" description="Disordered" evidence="1">
    <location>
        <begin position="757"/>
        <end position="792"/>
    </location>
</feature>
<dbReference type="GeneID" id="30908780"/>
<dbReference type="RefSeq" id="XP_019914401.1">
    <property type="nucleotide sequence ID" value="XM_020058863.1"/>
</dbReference>
<reference evidence="6" key="1">
    <citation type="submission" date="2016-06" db="EMBL/GenBank/DDBJ databases">
        <title>First high quality genome sequence of Plasmodium coatneyi using continuous long reads from single molecule, real-time sequencing.</title>
        <authorList>
            <person name="Chien J.-T."/>
            <person name="Pakala S.B."/>
            <person name="Geraldo J.A."/>
            <person name="Lapp S.A."/>
            <person name="Barnwell J.W."/>
            <person name="Kissinger J.C."/>
            <person name="Galinski M.R."/>
            <person name="Humphrey J.C."/>
        </authorList>
    </citation>
    <scope>NUCLEOTIDE SEQUENCE [LARGE SCALE GENOMIC DNA]</scope>
    <source>
        <strain evidence="6">Hackeri</strain>
    </source>
</reference>
<feature type="domain" description="Schizont-infected cell agglutination C-terminal" evidence="3">
    <location>
        <begin position="962"/>
        <end position="1089"/>
    </location>
</feature>
<feature type="domain" description="Schizont-infected cell agglutination extracellular alpha" evidence="4">
    <location>
        <begin position="227"/>
        <end position="301"/>
    </location>
</feature>
<keyword evidence="6" id="KW-1185">Reference proteome</keyword>
<feature type="compositionally biased region" description="Basic and acidic residues" evidence="1">
    <location>
        <begin position="454"/>
        <end position="470"/>
    </location>
</feature>
<gene>
    <name evidence="5" type="ORF">PCOAH_00020540</name>
</gene>
<organism evidence="5 6">
    <name type="scientific">Plasmodium coatneyi</name>
    <dbReference type="NCBI Taxonomy" id="208452"/>
    <lineage>
        <taxon>Eukaryota</taxon>
        <taxon>Sar</taxon>
        <taxon>Alveolata</taxon>
        <taxon>Apicomplexa</taxon>
        <taxon>Aconoidasida</taxon>
        <taxon>Haemosporida</taxon>
        <taxon>Plasmodiidae</taxon>
        <taxon>Plasmodium</taxon>
    </lineage>
</organism>
<feature type="compositionally biased region" description="Polar residues" evidence="1">
    <location>
        <begin position="180"/>
        <end position="205"/>
    </location>
</feature>
<dbReference type="Pfam" id="PF12879">
    <property type="entry name" value="SICA_C"/>
    <property type="match status" value="1"/>
</dbReference>
<feature type="region of interest" description="Disordered" evidence="1">
    <location>
        <begin position="853"/>
        <end position="922"/>
    </location>
</feature>
<dbReference type="InterPro" id="IPR024290">
    <property type="entry name" value="SICA_extracell_a"/>
</dbReference>
<keyword evidence="2" id="KW-0812">Transmembrane</keyword>
<dbReference type="VEuPathDB" id="PlasmoDB:PCOAH_00020540"/>
<feature type="domain" description="Schizont-infected cell agglutination extracellular alpha" evidence="4">
    <location>
        <begin position="4"/>
        <end position="122"/>
    </location>
</feature>
<name>A0A1B1DY46_9APIC</name>
<feature type="region of interest" description="Disordered" evidence="1">
    <location>
        <begin position="373"/>
        <end position="402"/>
    </location>
</feature>
<evidence type="ECO:0000259" key="3">
    <source>
        <dbReference type="Pfam" id="PF12879"/>
    </source>
</evidence>
<feature type="transmembrane region" description="Helical" evidence="2">
    <location>
        <begin position="939"/>
        <end position="961"/>
    </location>
</feature>
<feature type="compositionally biased region" description="Polar residues" evidence="1">
    <location>
        <begin position="504"/>
        <end position="513"/>
    </location>
</feature>
<proteinExistence type="predicted"/>
<evidence type="ECO:0000256" key="1">
    <source>
        <dbReference type="SAM" id="MobiDB-lite"/>
    </source>
</evidence>
<feature type="region of interest" description="Disordered" evidence="1">
    <location>
        <begin position="1005"/>
        <end position="1026"/>
    </location>
</feature>
<feature type="region of interest" description="Disordered" evidence="1">
    <location>
        <begin position="452"/>
        <end position="529"/>
    </location>
</feature>
<dbReference type="OrthoDB" id="5981048at2759"/>
<dbReference type="EMBL" id="CP016246">
    <property type="protein sequence ID" value="ANQ07706.1"/>
    <property type="molecule type" value="Genomic_DNA"/>
</dbReference>
<evidence type="ECO:0000256" key="2">
    <source>
        <dbReference type="SAM" id="Phobius"/>
    </source>
</evidence>
<dbReference type="AlphaFoldDB" id="A0A1B1DY46"/>
<keyword evidence="2" id="KW-1133">Transmembrane helix</keyword>
<protein>
    <submittedName>
        <fullName evidence="5">SICA antigen</fullName>
    </submittedName>
</protein>
<evidence type="ECO:0000313" key="6">
    <source>
        <dbReference type="Proteomes" id="UP000092716"/>
    </source>
</evidence>
<feature type="compositionally biased region" description="Basic and acidic residues" evidence="1">
    <location>
        <begin position="762"/>
        <end position="792"/>
    </location>
</feature>
<dbReference type="KEGG" id="pcot:PCOAH_00020540"/>
<feature type="region of interest" description="Disordered" evidence="1">
    <location>
        <begin position="723"/>
        <end position="742"/>
    </location>
</feature>
<sequence>MNDKDEDDEENEVRCEEVNKKGRTMTEQEKKECEFILKNLVRIWKMGRRTNSKEKADIRMKEHLYCIVLNMWLHEYWDVHCEAKHVMNSAYDTMNNLCQAFNKGKNCTECKYGTFKSLKVNKMEMFGYIYDAVKKERTIMSIINSRGSKKDCPKQKNAVSTVHDLNINSIITMKGGHPPTRTTRVQQRPLQSRLGQSRMAQTRPSNGEEIWKQIIRKWFTDMRRYPKINNIVNDKIWGRMQEIFNNLMGTIKKGEQEIIRRTCETGMYTGGENITPWEDKDKELCKAMMKVVLYTNGLTQDLAVIQHVSGMVGGWVGTHLMERTDEKCSRFSVQNARIGGKLISKTIGDWIETGGWKKNEKVEKYDLVMGQAQSCNGEGASERGRKDTAGGEEENEEQKDIEEKVSGIKEIMKKGETLSQTGADKVVKKIEEKKLTNDSEIMEALEKEVEEEIKEEKKAQGATLSRKESSAEDGQLARPPPQLQASSLVSTSNDQVTPPKVTDPCSSTQSNPEEQQKREASEQKGKELRAAWEEKKQKVWTPNGQLNQGEIEKDVKEMLEELKDYMVMKEQNTWIPQICGDLNHSEGKNKTNQIKGICKSLVKVIYWIEGRSNDGKSWKKEKGKKEGWDKYTKCVIGHTVILKIIEDKCDIKQVLSILSQAMQGTAQKFPKGKNGMDCDWVQESDIRDGRTLMGVQIDEWFRKATRNRNGVKGLDNIKEWMKCGPQGKEQEKREQEQKGSCNRNRIIDLLGAGRSSQLRDLVNTDHDSQGKKANMDPEQKEGKVAHNDRMDGIPDINEGFIDSSGSGPKNVLDGIEQLTFGNAGPIIITKSVTPDIPIPPYIGVNNNSGLPTAGSGSAAAGDPVVVSSGESGGPISPGGPDDPARGGGGGTYLGGSHKDTVSTGITQPNGQPQQPQSPPAIGGLIVSKIDNLSDHLTPYLPIIPVLIGTSVISYLIWKHFFLGKRRKRYRRAHHVSGPPTVDEPLLDHVDDQDDGPHEYTLIKERKPRSTPKKRRKKRGVGRRAGRRGVGHRTIIDIHLEVLDECQKGDLYSTKEDFFEILVREFMGSEFIKEENIPKEQVPREQVPSSDCGFREEDFSS</sequence>
<accession>A0A1B1DY46</accession>
<evidence type="ECO:0000259" key="4">
    <source>
        <dbReference type="Pfam" id="PF12887"/>
    </source>
</evidence>
<feature type="compositionally biased region" description="Acidic residues" evidence="1">
    <location>
        <begin position="390"/>
        <end position="400"/>
    </location>
</feature>
<feature type="compositionally biased region" description="Polar residues" evidence="1">
    <location>
        <begin position="483"/>
        <end position="496"/>
    </location>
</feature>